<dbReference type="PANTHER" id="PTHR47627">
    <property type="entry name" value="RUBREDOXIN"/>
    <property type="match status" value="1"/>
</dbReference>
<keyword evidence="2" id="KW-0479">Metal-binding</keyword>
<keyword evidence="6" id="KW-0472">Membrane</keyword>
<dbReference type="GO" id="GO:0009055">
    <property type="term" value="F:electron transfer activity"/>
    <property type="evidence" value="ECO:0007669"/>
    <property type="project" value="TreeGrafter"/>
</dbReference>
<name>A0A2P7EDL2_9SYNE</name>
<keyword evidence="6" id="KW-0812">Transmembrane</keyword>
<dbReference type="GO" id="GO:0043448">
    <property type="term" value="P:alkane catabolic process"/>
    <property type="evidence" value="ECO:0007669"/>
    <property type="project" value="TreeGrafter"/>
</dbReference>
<keyword evidence="3" id="KW-0249">Electron transport</keyword>
<dbReference type="Pfam" id="PF00301">
    <property type="entry name" value="Rubredoxin"/>
    <property type="match status" value="1"/>
</dbReference>
<evidence type="ECO:0000259" key="7">
    <source>
        <dbReference type="PROSITE" id="PS50903"/>
    </source>
</evidence>
<dbReference type="PANTHER" id="PTHR47627:SF1">
    <property type="entry name" value="RUBREDOXIN-1-RELATED"/>
    <property type="match status" value="1"/>
</dbReference>
<gene>
    <name evidence="8" type="ORF">C7K08_08665</name>
</gene>
<dbReference type="InterPro" id="IPR024934">
    <property type="entry name" value="Rubredoxin-like_dom"/>
</dbReference>
<keyword evidence="9" id="KW-1185">Reference proteome</keyword>
<protein>
    <submittedName>
        <fullName evidence="8">Rubredoxin</fullName>
    </submittedName>
</protein>
<comment type="caution">
    <text evidence="8">The sequence shown here is derived from an EMBL/GenBank/DDBJ whole genome shotgun (WGS) entry which is preliminary data.</text>
</comment>
<evidence type="ECO:0000256" key="6">
    <source>
        <dbReference type="SAM" id="Phobius"/>
    </source>
</evidence>
<feature type="compositionally biased region" description="Acidic residues" evidence="5">
    <location>
        <begin position="1"/>
        <end position="10"/>
    </location>
</feature>
<evidence type="ECO:0000256" key="4">
    <source>
        <dbReference type="ARBA" id="ARBA00023004"/>
    </source>
</evidence>
<organism evidence="8 9">
    <name type="scientific">Synechococcus lacustris str. Tous</name>
    <dbReference type="NCBI Taxonomy" id="1910958"/>
    <lineage>
        <taxon>Bacteria</taxon>
        <taxon>Bacillati</taxon>
        <taxon>Cyanobacteriota</taxon>
        <taxon>Cyanophyceae</taxon>
        <taxon>Synechococcales</taxon>
        <taxon>Synechococcaceae</taxon>
        <taxon>Synechococcus</taxon>
    </lineage>
</organism>
<evidence type="ECO:0000313" key="8">
    <source>
        <dbReference type="EMBL" id="PSI01313.1"/>
    </source>
</evidence>
<feature type="region of interest" description="Disordered" evidence="5">
    <location>
        <begin position="1"/>
        <end position="27"/>
    </location>
</feature>
<dbReference type="InterPro" id="IPR024935">
    <property type="entry name" value="Rubredoxin_dom"/>
</dbReference>
<feature type="domain" description="Rubredoxin-like" evidence="7">
    <location>
        <begin position="25"/>
        <end position="77"/>
    </location>
</feature>
<sequence length="126" mass="13985">MDTPEIDAPELDTPQIPEEESNPDSHRFECRSCGFVYDPEEGVKKLGIEVGTPFTAIDPRRFRCPVCRSPVAAFRDIGPRNKPSGFEENLKFGFGVNTLTPGQKNVLIFGGFALAVAFFLSLYSLR</sequence>
<evidence type="ECO:0000256" key="5">
    <source>
        <dbReference type="SAM" id="MobiDB-lite"/>
    </source>
</evidence>
<dbReference type="InterPro" id="IPR050526">
    <property type="entry name" value="Rubredoxin_ET"/>
</dbReference>
<accession>A0A2P7EDL2</accession>
<dbReference type="EMBL" id="PXVC01000038">
    <property type="protein sequence ID" value="PSI01313.1"/>
    <property type="molecule type" value="Genomic_DNA"/>
</dbReference>
<proteinExistence type="predicted"/>
<dbReference type="PROSITE" id="PS50903">
    <property type="entry name" value="RUBREDOXIN_LIKE"/>
    <property type="match status" value="1"/>
</dbReference>
<keyword evidence="6" id="KW-1133">Transmembrane helix</keyword>
<dbReference type="AlphaFoldDB" id="A0A2P7EDL2"/>
<feature type="transmembrane region" description="Helical" evidence="6">
    <location>
        <begin position="106"/>
        <end position="125"/>
    </location>
</feature>
<dbReference type="GO" id="GO:0005506">
    <property type="term" value="F:iron ion binding"/>
    <property type="evidence" value="ECO:0007669"/>
    <property type="project" value="InterPro"/>
</dbReference>
<keyword evidence="1" id="KW-0813">Transport</keyword>
<evidence type="ECO:0000256" key="1">
    <source>
        <dbReference type="ARBA" id="ARBA00022448"/>
    </source>
</evidence>
<dbReference type="Gene3D" id="2.20.28.10">
    <property type="match status" value="1"/>
</dbReference>
<keyword evidence="4" id="KW-0408">Iron</keyword>
<dbReference type="SUPFAM" id="SSF57802">
    <property type="entry name" value="Rubredoxin-like"/>
    <property type="match status" value="1"/>
</dbReference>
<evidence type="ECO:0000256" key="3">
    <source>
        <dbReference type="ARBA" id="ARBA00022982"/>
    </source>
</evidence>
<evidence type="ECO:0000313" key="9">
    <source>
        <dbReference type="Proteomes" id="UP000240206"/>
    </source>
</evidence>
<dbReference type="RefSeq" id="WP_106500243.1">
    <property type="nucleotide sequence ID" value="NZ_PXVC01000038.1"/>
</dbReference>
<dbReference type="Proteomes" id="UP000240206">
    <property type="component" value="Unassembled WGS sequence"/>
</dbReference>
<evidence type="ECO:0000256" key="2">
    <source>
        <dbReference type="ARBA" id="ARBA00022723"/>
    </source>
</evidence>
<reference evidence="9" key="1">
    <citation type="submission" date="2018-03" db="EMBL/GenBank/DDBJ databases">
        <title>Ecological and genomic features of two cosmopolitan and abundant freshwater picocyanobacteria.</title>
        <authorList>
            <person name="Cabello-Yeves P.J."/>
            <person name="Picazo A."/>
            <person name="Camacho A."/>
            <person name="Callieri C."/>
            <person name="Rosselli R."/>
            <person name="Roda-Garcia J."/>
            <person name="Coutinho F.H."/>
            <person name="Rodriguez-Valera F."/>
        </authorList>
    </citation>
    <scope>NUCLEOTIDE SEQUENCE [LARGE SCALE GENOMIC DNA]</scope>
    <source>
        <strain evidence="9">Tous</strain>
    </source>
</reference>